<dbReference type="PANTHER" id="PTHR43265">
    <property type="entry name" value="ESTERASE ESTD"/>
    <property type="match status" value="1"/>
</dbReference>
<dbReference type="SUPFAM" id="SSF53474">
    <property type="entry name" value="alpha/beta-Hydrolases"/>
    <property type="match status" value="1"/>
</dbReference>
<dbReference type="Proteomes" id="UP001597032">
    <property type="component" value="Unassembled WGS sequence"/>
</dbReference>
<dbReference type="SUPFAM" id="SSF50156">
    <property type="entry name" value="PDZ domain-like"/>
    <property type="match status" value="1"/>
</dbReference>
<evidence type="ECO:0000313" key="2">
    <source>
        <dbReference type="EMBL" id="MFD0763060.1"/>
    </source>
</evidence>
<dbReference type="EMBL" id="JBHTIC010000020">
    <property type="protein sequence ID" value="MFD0763060.1"/>
    <property type="molecule type" value="Genomic_DNA"/>
</dbReference>
<organism evidence="2 3">
    <name type="scientific">Lutibacter aestuarii</name>
    <dbReference type="NCBI Taxonomy" id="861111"/>
    <lineage>
        <taxon>Bacteria</taxon>
        <taxon>Pseudomonadati</taxon>
        <taxon>Bacteroidota</taxon>
        <taxon>Flavobacteriia</taxon>
        <taxon>Flavobacteriales</taxon>
        <taxon>Flavobacteriaceae</taxon>
        <taxon>Lutibacter</taxon>
    </lineage>
</organism>
<comment type="caution">
    <text evidence="2">The sequence shown here is derived from an EMBL/GenBank/DDBJ whole genome shotgun (WGS) entry which is preliminary data.</text>
</comment>
<sequence>MKLLKTILVVIAFTLVQTSVESQTLKRKGMLGIMMQNLTDSIASQNKLTIKNGVYINTVMPNSTFSNLGIKQGDVLTKLNGISVNTIQDVLTITSELFEGDSIEAEFYSKNKKQLKKTELLGRPIEKFNNGNVFYGEVAYKDNLLRSILVTPKNIKNPPVVYFLQGYTCGSVETASDHNPSKKLFNDWVNAGFAVFRVEKPGVGDSKCKVNCLEIGFTEELQAFKEGYKYLLQQQSIDSTNIFLFGHSMGGVIAPLLNKYYRPKGIITYGTVAKSWYDYMVDLYTIQPKHFGTSDAEIKENNKVNLKFNNDLLINKLSGEEMLKNKDYAEFFNVNDFKRNQYIGRHFKFWQSLADINIPKAWTKVKTNVLALHGEFDIQAINSDGAQELINIVNKNGGNGTFILVKNADHGFINFNSMQHNVETLGNGTYMNYARDNFNKKIGEESINWMKSIIK</sequence>
<dbReference type="CDD" id="cd06779">
    <property type="entry name" value="cpPDZ_Deg_HtrA-like"/>
    <property type="match status" value="1"/>
</dbReference>
<dbReference type="InterPro" id="IPR036034">
    <property type="entry name" value="PDZ_sf"/>
</dbReference>
<dbReference type="InterPro" id="IPR001478">
    <property type="entry name" value="PDZ"/>
</dbReference>
<proteinExistence type="predicted"/>
<reference evidence="3" key="1">
    <citation type="journal article" date="2019" name="Int. J. Syst. Evol. Microbiol.">
        <title>The Global Catalogue of Microorganisms (GCM) 10K type strain sequencing project: providing services to taxonomists for standard genome sequencing and annotation.</title>
        <authorList>
            <consortium name="The Broad Institute Genomics Platform"/>
            <consortium name="The Broad Institute Genome Sequencing Center for Infectious Disease"/>
            <person name="Wu L."/>
            <person name="Ma J."/>
        </authorList>
    </citation>
    <scope>NUCLEOTIDE SEQUENCE [LARGE SCALE GENOMIC DNA]</scope>
    <source>
        <strain evidence="3">CCUG 60022</strain>
    </source>
</reference>
<dbReference type="SMART" id="SM00228">
    <property type="entry name" value="PDZ"/>
    <property type="match status" value="1"/>
</dbReference>
<gene>
    <name evidence="2" type="ORF">ACFQZW_13305</name>
</gene>
<dbReference type="Gene3D" id="2.30.42.10">
    <property type="match status" value="1"/>
</dbReference>
<dbReference type="InterPro" id="IPR022742">
    <property type="entry name" value="Hydrolase_4"/>
</dbReference>
<keyword evidence="3" id="KW-1185">Reference proteome</keyword>
<protein>
    <submittedName>
        <fullName evidence="2">PDZ domain-containing protein</fullName>
    </submittedName>
</protein>
<dbReference type="PROSITE" id="PS50106">
    <property type="entry name" value="PDZ"/>
    <property type="match status" value="1"/>
</dbReference>
<name>A0ABW2ZCD7_9FLAO</name>
<dbReference type="RefSeq" id="WP_298264009.1">
    <property type="nucleotide sequence ID" value="NZ_JBHTIC010000020.1"/>
</dbReference>
<evidence type="ECO:0000313" key="3">
    <source>
        <dbReference type="Proteomes" id="UP001597032"/>
    </source>
</evidence>
<accession>A0ABW2ZCD7</accession>
<evidence type="ECO:0000259" key="1">
    <source>
        <dbReference type="PROSITE" id="PS50106"/>
    </source>
</evidence>
<dbReference type="Pfam" id="PF13180">
    <property type="entry name" value="PDZ_2"/>
    <property type="match status" value="1"/>
</dbReference>
<dbReference type="PANTHER" id="PTHR43265:SF1">
    <property type="entry name" value="ESTERASE ESTD"/>
    <property type="match status" value="1"/>
</dbReference>
<dbReference type="Gene3D" id="3.40.50.1820">
    <property type="entry name" value="alpha/beta hydrolase"/>
    <property type="match status" value="1"/>
</dbReference>
<dbReference type="InterPro" id="IPR053145">
    <property type="entry name" value="AB_hydrolase_Est10"/>
</dbReference>
<feature type="domain" description="PDZ" evidence="1">
    <location>
        <begin position="19"/>
        <end position="90"/>
    </location>
</feature>
<dbReference type="Pfam" id="PF12146">
    <property type="entry name" value="Hydrolase_4"/>
    <property type="match status" value="1"/>
</dbReference>
<dbReference type="InterPro" id="IPR029058">
    <property type="entry name" value="AB_hydrolase_fold"/>
</dbReference>